<dbReference type="WBParaSite" id="maker-unitig_20138-snap-gene-0.1-mRNA-1">
    <property type="protein sequence ID" value="maker-unitig_20138-snap-gene-0.1-mRNA-1"/>
    <property type="gene ID" value="maker-unitig_20138-snap-gene-0.1"/>
</dbReference>
<dbReference type="Gene3D" id="3.40.50.300">
    <property type="entry name" value="P-loop containing nucleotide triphosphate hydrolases"/>
    <property type="match status" value="1"/>
</dbReference>
<proteinExistence type="predicted"/>
<evidence type="ECO:0000313" key="2">
    <source>
        <dbReference type="WBParaSite" id="maker-unitig_20138-snap-gene-0.1-mRNA-1"/>
    </source>
</evidence>
<name>A0A1I8F4Z1_9PLAT</name>
<keyword evidence="1" id="KW-1185">Reference proteome</keyword>
<dbReference type="SUPFAM" id="SSF52540">
    <property type="entry name" value="P-loop containing nucleoside triphosphate hydrolases"/>
    <property type="match status" value="1"/>
</dbReference>
<accession>A0A1I8F4Z1</accession>
<sequence length="168" mass="19188">EIYKKYSRLWQHEQTKASVVGPVACGKTYLTNFLSEAIEQSSGEYRPTQACRIVEYETRQGSQYIEVQLWDISGDKKFASCWPALVSSVNGVVFVYNQDQPQQSEELDQLYSSSSFKITESRTPNMDSLQLSDKFENVRTVASDIPSAGDQLRDDFNNFLLHCLPEHE</sequence>
<organism evidence="1 2">
    <name type="scientific">Macrostomum lignano</name>
    <dbReference type="NCBI Taxonomy" id="282301"/>
    <lineage>
        <taxon>Eukaryota</taxon>
        <taxon>Metazoa</taxon>
        <taxon>Spiralia</taxon>
        <taxon>Lophotrochozoa</taxon>
        <taxon>Platyhelminthes</taxon>
        <taxon>Rhabditophora</taxon>
        <taxon>Macrostomorpha</taxon>
        <taxon>Macrostomida</taxon>
        <taxon>Macrostomidae</taxon>
        <taxon>Macrostomum</taxon>
    </lineage>
</organism>
<protein>
    <submittedName>
        <fullName evidence="2">Rab-like protein 5</fullName>
    </submittedName>
</protein>
<dbReference type="AlphaFoldDB" id="A0A1I8F4Z1"/>
<dbReference type="InterPro" id="IPR027417">
    <property type="entry name" value="P-loop_NTPase"/>
</dbReference>
<evidence type="ECO:0000313" key="1">
    <source>
        <dbReference type="Proteomes" id="UP000095280"/>
    </source>
</evidence>
<dbReference type="Proteomes" id="UP000095280">
    <property type="component" value="Unplaced"/>
</dbReference>
<dbReference type="Pfam" id="PF08477">
    <property type="entry name" value="Roc"/>
    <property type="match status" value="1"/>
</dbReference>
<reference evidence="2" key="1">
    <citation type="submission" date="2016-11" db="UniProtKB">
        <authorList>
            <consortium name="WormBaseParasite"/>
        </authorList>
    </citation>
    <scope>IDENTIFICATION</scope>
</reference>